<accession>D3E352</accession>
<organism evidence="2 3">
    <name type="scientific">Methanobrevibacter ruminantium (strain ATCC 35063 / DSM 1093 / JCM 13430 / OCM 146 / M1)</name>
    <name type="common">Methanobacterium ruminantium</name>
    <dbReference type="NCBI Taxonomy" id="634498"/>
    <lineage>
        <taxon>Archaea</taxon>
        <taxon>Methanobacteriati</taxon>
        <taxon>Methanobacteriota</taxon>
        <taxon>Methanomada group</taxon>
        <taxon>Methanobacteria</taxon>
        <taxon>Methanobacteriales</taxon>
        <taxon>Methanobacteriaceae</taxon>
        <taxon>Methanobrevibacter</taxon>
    </lineage>
</organism>
<dbReference type="GeneID" id="8770764"/>
<feature type="region of interest" description="Disordered" evidence="1">
    <location>
        <begin position="450"/>
        <end position="469"/>
    </location>
</feature>
<dbReference type="PATRIC" id="fig|634498.28.peg.1115"/>
<keyword evidence="3" id="KW-1185">Reference proteome</keyword>
<dbReference type="AlphaFoldDB" id="D3E352"/>
<dbReference type="EMBL" id="CP001719">
    <property type="protein sequence ID" value="ADC46963.1"/>
    <property type="molecule type" value="Genomic_DNA"/>
</dbReference>
<evidence type="ECO:0000313" key="2">
    <source>
        <dbReference type="EMBL" id="ADC46963.1"/>
    </source>
</evidence>
<gene>
    <name evidence="2" type="ordered locus">mru_1113</name>
</gene>
<evidence type="ECO:0000313" key="3">
    <source>
        <dbReference type="Proteomes" id="UP000008680"/>
    </source>
</evidence>
<evidence type="ECO:0000256" key="1">
    <source>
        <dbReference type="SAM" id="MobiDB-lite"/>
    </source>
</evidence>
<dbReference type="HOGENOM" id="CLU_700014_0_0_2"/>
<dbReference type="STRING" id="634498.mru_1113"/>
<sequence length="469" mass="54940">MKLSTRSKEYIIPEYSLTGDLLSFLTCNLQYRYQNKGNLPPSMPIQLWFGEFIHGVMEEAYLKWNNLSDEEKKDFKWDWERDIKPIEDIITKRLKVKGLNPPINYTENYGPKENMYSARVDRSIKIWGPHLFPLIEDAEVLIKGIRDMPKDNEGHSRSEYYSINGVIDVLSSVKLDEIYSIENDFNGDNEKSKNTFKQTTLDSFFVIDSCDIDNVRDKSSKKSGNKILEYLANNEEFKTILENLEDDEYEIIIDYKGMRRPSAPNKNDIDKNNIHLLNEDSNDENSLEDYKTWIQHEWQILTYAWLRSMQEDAKPVICGIIFYLNELVPSTEDLLLIREDLENNKTDIPRQSIPKDWEILKNWDENGPKAIHDDLSKKFKMDRSIRIINIKEDLIDDSLLEFDEVVNQIESSMIRELNGSKIKEAWNANAEQRTCNACDFSTFCNKKDLEENTNENSNEEDNKPVFSVP</sequence>
<dbReference type="eggNOG" id="arCOG00786">
    <property type="taxonomic scope" value="Archaea"/>
</dbReference>
<dbReference type="KEGG" id="mru:mru_1113"/>
<protein>
    <submittedName>
        <fullName evidence="2">Uncharacterized protein</fullName>
    </submittedName>
</protein>
<dbReference type="Proteomes" id="UP000008680">
    <property type="component" value="Chromosome"/>
</dbReference>
<dbReference type="OrthoDB" id="75861at2157"/>
<dbReference type="RefSeq" id="WP_012955913.1">
    <property type="nucleotide sequence ID" value="NC_013790.1"/>
</dbReference>
<reference evidence="2 3" key="1">
    <citation type="journal article" date="2010" name="PLoS ONE">
        <title>The genome sequence of the rumen methanogen Methanobrevibacter ruminantium reveals new possibilities for controlling ruminant methane emissions.</title>
        <authorList>
            <person name="Leahy S.C."/>
            <person name="Kelly W.J."/>
            <person name="Altermann E."/>
            <person name="Ronimus R.S."/>
            <person name="Yeoman C.J."/>
            <person name="Pacheco D.M."/>
            <person name="Li D."/>
            <person name="Kong Z."/>
            <person name="McTavish S."/>
            <person name="Sang C."/>
            <person name="Lambie S.C."/>
            <person name="Janssen P.H."/>
            <person name="Dey D."/>
            <person name="Attwood G.T."/>
        </authorList>
    </citation>
    <scope>NUCLEOTIDE SEQUENCE [LARGE SCALE GENOMIC DNA]</scope>
    <source>
        <strain evidence="3">ATCC 35063 / DSM 1093 / JCM 13430 / OCM 146 / M1</strain>
    </source>
</reference>
<name>D3E352_METRM</name>
<proteinExistence type="predicted"/>